<sequence>MGKATPKYESADVDPLAVLAAPPRDETPQQRAERERAEAEAKRVSDSIDEQIRVEKAARSKRRAPVKVLLLGQSESGKSTIVKNFQIAYAQNAWAEQRASWRSVVLLNLVRSVNIILDQLARELAISRTTITPAPPASLRLHASSSATSLSDSESDVRSQSSPLRFGERHKLLALRLGPLRRVQADLERRLCAPPDDDDGGPGPATPFVEMEAAGAAPGRRRRTHEFFVRSRAGWKGALGWAMTRARTRAGRRGGGNAEDEADEAMEVILGCKEDVVALWKDATVRAMLARHGMEFEDAPGFFLDDVDRIVSRSYAPSDADVVRARLRTLGVQEYPFPCTGPQAGREWVMYDVGGARSCRSAWYPYFMDVNAIIFLAPISVFDERLEEDPTMNRLEDTYLLWKAVVSSKLLQKVQLILFLNKCDILQRKLERGVSIKRYIPTYGDRENDVPTATKYFRKQFRDMMKKHSTVQRPFYSYLTTAIDTKTTTQTLATVREILMRDHLEKADLLQPL</sequence>
<dbReference type="Proteomes" id="UP000814128">
    <property type="component" value="Unassembled WGS sequence"/>
</dbReference>
<name>A0ACB8QQ00_9AGAM</name>
<dbReference type="EMBL" id="MU273519">
    <property type="protein sequence ID" value="KAI0033481.1"/>
    <property type="molecule type" value="Genomic_DNA"/>
</dbReference>
<reference evidence="1" key="1">
    <citation type="submission" date="2021-02" db="EMBL/GenBank/DDBJ databases">
        <authorList>
            <consortium name="DOE Joint Genome Institute"/>
            <person name="Ahrendt S."/>
            <person name="Looney B.P."/>
            <person name="Miyauchi S."/>
            <person name="Morin E."/>
            <person name="Drula E."/>
            <person name="Courty P.E."/>
            <person name="Chicoki N."/>
            <person name="Fauchery L."/>
            <person name="Kohler A."/>
            <person name="Kuo A."/>
            <person name="Labutti K."/>
            <person name="Pangilinan J."/>
            <person name="Lipzen A."/>
            <person name="Riley R."/>
            <person name="Andreopoulos W."/>
            <person name="He G."/>
            <person name="Johnson J."/>
            <person name="Barry K.W."/>
            <person name="Grigoriev I.V."/>
            <person name="Nagy L."/>
            <person name="Hibbett D."/>
            <person name="Henrissat B."/>
            <person name="Matheny P.B."/>
            <person name="Labbe J."/>
            <person name="Martin F."/>
        </authorList>
    </citation>
    <scope>NUCLEOTIDE SEQUENCE</scope>
    <source>
        <strain evidence="1">EC-137</strain>
    </source>
</reference>
<proteinExistence type="predicted"/>
<keyword evidence="2" id="KW-1185">Reference proteome</keyword>
<gene>
    <name evidence="1" type="ORF">K488DRAFT_47662</name>
</gene>
<protein>
    <submittedName>
        <fullName evidence="1">G-alpha-domain-containing protein</fullName>
    </submittedName>
</protein>
<comment type="caution">
    <text evidence="1">The sequence shown here is derived from an EMBL/GenBank/DDBJ whole genome shotgun (WGS) entry which is preliminary data.</text>
</comment>
<evidence type="ECO:0000313" key="2">
    <source>
        <dbReference type="Proteomes" id="UP000814128"/>
    </source>
</evidence>
<accession>A0ACB8QQ00</accession>
<evidence type="ECO:0000313" key="1">
    <source>
        <dbReference type="EMBL" id="KAI0033481.1"/>
    </source>
</evidence>
<reference evidence="1" key="2">
    <citation type="journal article" date="2022" name="New Phytol.">
        <title>Evolutionary transition to the ectomycorrhizal habit in the genomes of a hyperdiverse lineage of mushroom-forming fungi.</title>
        <authorList>
            <person name="Looney B."/>
            <person name="Miyauchi S."/>
            <person name="Morin E."/>
            <person name="Drula E."/>
            <person name="Courty P.E."/>
            <person name="Kohler A."/>
            <person name="Kuo A."/>
            <person name="LaButti K."/>
            <person name="Pangilinan J."/>
            <person name="Lipzen A."/>
            <person name="Riley R."/>
            <person name="Andreopoulos W."/>
            <person name="He G."/>
            <person name="Johnson J."/>
            <person name="Nolan M."/>
            <person name="Tritt A."/>
            <person name="Barry K.W."/>
            <person name="Grigoriev I.V."/>
            <person name="Nagy L.G."/>
            <person name="Hibbett D."/>
            <person name="Henrissat B."/>
            <person name="Matheny P.B."/>
            <person name="Labbe J."/>
            <person name="Martin F.M."/>
        </authorList>
    </citation>
    <scope>NUCLEOTIDE SEQUENCE</scope>
    <source>
        <strain evidence="1">EC-137</strain>
    </source>
</reference>
<organism evidence="1 2">
    <name type="scientific">Vararia minispora EC-137</name>
    <dbReference type="NCBI Taxonomy" id="1314806"/>
    <lineage>
        <taxon>Eukaryota</taxon>
        <taxon>Fungi</taxon>
        <taxon>Dikarya</taxon>
        <taxon>Basidiomycota</taxon>
        <taxon>Agaricomycotina</taxon>
        <taxon>Agaricomycetes</taxon>
        <taxon>Russulales</taxon>
        <taxon>Lachnocladiaceae</taxon>
        <taxon>Vararia</taxon>
    </lineage>
</organism>